<evidence type="ECO:0000256" key="3">
    <source>
        <dbReference type="ARBA" id="ARBA00022989"/>
    </source>
</evidence>
<comment type="subcellular location">
    <subcellularLocation>
        <location evidence="1">Membrane</location>
        <topology evidence="1">Multi-pass membrane protein</topology>
    </subcellularLocation>
</comment>
<protein>
    <recommendedName>
        <fullName evidence="9">DUF803-domain-containing protein</fullName>
    </recommendedName>
</protein>
<reference evidence="8" key="2">
    <citation type="journal article" date="2013" name="PLoS Genet.">
        <title>Comparative genome structure, secondary metabolite, and effector coding capacity across Cochliobolus pathogens.</title>
        <authorList>
            <person name="Condon B.J."/>
            <person name="Leng Y."/>
            <person name="Wu D."/>
            <person name="Bushley K.E."/>
            <person name="Ohm R.A."/>
            <person name="Otillar R."/>
            <person name="Martin J."/>
            <person name="Schackwitz W."/>
            <person name="Grimwood J."/>
            <person name="MohdZainudin N."/>
            <person name="Xue C."/>
            <person name="Wang R."/>
            <person name="Manning V.A."/>
            <person name="Dhillon B."/>
            <person name="Tu Z.J."/>
            <person name="Steffenson B.J."/>
            <person name="Salamov A."/>
            <person name="Sun H."/>
            <person name="Lowry S."/>
            <person name="LaButti K."/>
            <person name="Han J."/>
            <person name="Copeland A."/>
            <person name="Lindquist E."/>
            <person name="Barry K."/>
            <person name="Schmutz J."/>
            <person name="Baker S.E."/>
            <person name="Ciuffetti L.M."/>
            <person name="Grigoriev I.V."/>
            <person name="Zhong S."/>
            <person name="Turgeon B.G."/>
        </authorList>
    </citation>
    <scope>NUCLEOTIDE SEQUENCE [LARGE SCALE GENOMIC DNA]</scope>
    <source>
        <strain evidence="8">C5 / ATCC 48332 / race O</strain>
    </source>
</reference>
<dbReference type="eggNOG" id="KOG2922">
    <property type="taxonomic scope" value="Eukaryota"/>
</dbReference>
<feature type="compositionally biased region" description="Basic and acidic residues" evidence="5">
    <location>
        <begin position="665"/>
        <end position="677"/>
    </location>
</feature>
<evidence type="ECO:0000313" key="7">
    <source>
        <dbReference type="EMBL" id="EMD92076.1"/>
    </source>
</evidence>
<accession>M2UEE9</accession>
<feature type="compositionally biased region" description="Basic and acidic residues" evidence="5">
    <location>
        <begin position="757"/>
        <end position="773"/>
    </location>
</feature>
<feature type="transmembrane region" description="Helical" evidence="6">
    <location>
        <begin position="383"/>
        <end position="403"/>
    </location>
</feature>
<feature type="region of interest" description="Disordered" evidence="5">
    <location>
        <begin position="490"/>
        <end position="540"/>
    </location>
</feature>
<feature type="region of interest" description="Disordered" evidence="5">
    <location>
        <begin position="665"/>
        <end position="773"/>
    </location>
</feature>
<dbReference type="GO" id="GO:0015095">
    <property type="term" value="F:magnesium ion transmembrane transporter activity"/>
    <property type="evidence" value="ECO:0007669"/>
    <property type="project" value="InterPro"/>
</dbReference>
<dbReference type="EMBL" id="KB445575">
    <property type="protein sequence ID" value="EMD92076.1"/>
    <property type="molecule type" value="Genomic_DNA"/>
</dbReference>
<evidence type="ECO:0000313" key="8">
    <source>
        <dbReference type="Proteomes" id="UP000016936"/>
    </source>
</evidence>
<feature type="compositionally biased region" description="Low complexity" evidence="5">
    <location>
        <begin position="681"/>
        <end position="703"/>
    </location>
</feature>
<evidence type="ECO:0000256" key="6">
    <source>
        <dbReference type="SAM" id="Phobius"/>
    </source>
</evidence>
<feature type="region of interest" description="Disordered" evidence="5">
    <location>
        <begin position="155"/>
        <end position="176"/>
    </location>
</feature>
<dbReference type="GO" id="GO:0016020">
    <property type="term" value="C:membrane"/>
    <property type="evidence" value="ECO:0007669"/>
    <property type="project" value="UniProtKB-SubCell"/>
</dbReference>
<feature type="transmembrane region" description="Helical" evidence="6">
    <location>
        <begin position="228"/>
        <end position="248"/>
    </location>
</feature>
<feature type="region of interest" description="Disordered" evidence="5">
    <location>
        <begin position="188"/>
        <end position="216"/>
    </location>
</feature>
<reference evidence="7 8" key="1">
    <citation type="journal article" date="2012" name="PLoS Pathog.">
        <title>Diverse lifestyles and strategies of plant pathogenesis encoded in the genomes of eighteen Dothideomycetes fungi.</title>
        <authorList>
            <person name="Ohm R.A."/>
            <person name="Feau N."/>
            <person name="Henrissat B."/>
            <person name="Schoch C.L."/>
            <person name="Horwitz B.A."/>
            <person name="Barry K.W."/>
            <person name="Condon B.J."/>
            <person name="Copeland A.C."/>
            <person name="Dhillon B."/>
            <person name="Glaser F."/>
            <person name="Hesse C.N."/>
            <person name="Kosti I."/>
            <person name="LaButti K."/>
            <person name="Lindquist E.A."/>
            <person name="Lucas S."/>
            <person name="Salamov A.A."/>
            <person name="Bradshaw R.E."/>
            <person name="Ciuffetti L."/>
            <person name="Hamelin R.C."/>
            <person name="Kema G.H.J."/>
            <person name="Lawrence C."/>
            <person name="Scott J.A."/>
            <person name="Spatafora J.W."/>
            <person name="Turgeon B.G."/>
            <person name="de Wit P.J.G.M."/>
            <person name="Zhong S."/>
            <person name="Goodwin S.B."/>
            <person name="Grigoriev I.V."/>
        </authorList>
    </citation>
    <scope>NUCLEOTIDE SEQUENCE [LARGE SCALE GENOMIC DNA]</scope>
    <source>
        <strain evidence="8">C5 / ATCC 48332 / race O</strain>
    </source>
</reference>
<evidence type="ECO:0000256" key="1">
    <source>
        <dbReference type="ARBA" id="ARBA00004141"/>
    </source>
</evidence>
<feature type="compositionally biased region" description="Low complexity" evidence="5">
    <location>
        <begin position="529"/>
        <end position="539"/>
    </location>
</feature>
<proteinExistence type="predicted"/>
<feature type="transmembrane region" description="Helical" evidence="6">
    <location>
        <begin position="351"/>
        <end position="377"/>
    </location>
</feature>
<dbReference type="InterPro" id="IPR037185">
    <property type="entry name" value="EmrE-like"/>
</dbReference>
<organism evidence="7 8">
    <name type="scientific">Cochliobolus heterostrophus (strain C5 / ATCC 48332 / race O)</name>
    <name type="common">Southern corn leaf blight fungus</name>
    <name type="synonym">Bipolaris maydis</name>
    <dbReference type="NCBI Taxonomy" id="701091"/>
    <lineage>
        <taxon>Eukaryota</taxon>
        <taxon>Fungi</taxon>
        <taxon>Dikarya</taxon>
        <taxon>Ascomycota</taxon>
        <taxon>Pezizomycotina</taxon>
        <taxon>Dothideomycetes</taxon>
        <taxon>Pleosporomycetidae</taxon>
        <taxon>Pleosporales</taxon>
        <taxon>Pleosporineae</taxon>
        <taxon>Pleosporaceae</taxon>
        <taxon>Bipolaris</taxon>
    </lineage>
</organism>
<feature type="transmembrane region" description="Helical" evidence="6">
    <location>
        <begin position="446"/>
        <end position="464"/>
    </location>
</feature>
<keyword evidence="4 6" id="KW-0472">Membrane</keyword>
<keyword evidence="8" id="KW-1185">Reference proteome</keyword>
<keyword evidence="2 6" id="KW-0812">Transmembrane</keyword>
<evidence type="ECO:0000256" key="4">
    <source>
        <dbReference type="ARBA" id="ARBA00023136"/>
    </source>
</evidence>
<feature type="compositionally biased region" description="Polar residues" evidence="5">
    <location>
        <begin position="574"/>
        <end position="584"/>
    </location>
</feature>
<evidence type="ECO:0000256" key="2">
    <source>
        <dbReference type="ARBA" id="ARBA00022692"/>
    </source>
</evidence>
<dbReference type="Proteomes" id="UP000016936">
    <property type="component" value="Unassembled WGS sequence"/>
</dbReference>
<feature type="transmembrane region" description="Helical" evidence="6">
    <location>
        <begin position="283"/>
        <end position="301"/>
    </location>
</feature>
<sequence length="773" mass="83161">MSMVHLKLGPQPRHVKEVGEPCKVVAAYGGTKEMQPTANIRAGHYVTAGSATPASTHTSSIILLNGLSWFSKETGDGDSGGGGGGGGISYPENWSSLIGIVTAIVGNVLISFALNMQRYAHIRLDREWQEKERQRKRRNASGLSLNRLNEEVTKFGGRSKDQQQQQHGNGTADQTHAPDANIFEATESDPLVANSRSQSRPGVERGDSAGSGPDEEVYKQKSYLKSPYWWFGIILMTVGEAGNFLAYGFAPASIVSPLGVVALISNCIIAPFMLKEPFRKRDALGVIIAVGGAVTVVLSANDNNPKLGPGEIWDLIRRWEFETYLGITVGVIIVLMGASNKYGDKNILIDLGLVGLFGGYTALSTKGVASLLSYTLWRAITFPVFYLLVTILVGTAVMQIKYVNRALQRFDATQVIPVQFVLFTLSVIGGSAVLYRDFERTSAQDAGKFIGGCALTFFGVWLITSGRPPQHNEEDDEPDHDAMYLAGERYTDDVDDTGDDIAQSTRSTSRPLSPPINIPSRYRDDDSRPSTPTIVVIPDPVTPPNPVRSVSADIMSSLVANPWTQPNEPEDRTPSLNRHTSTPVLPSEAAPLPLASTSDPELGLPWTPTRGKSQTDMPTTPGSQLRRLRTVDRPQGTRNSIAGPLLASPLSTSLSTMVQDLKRGASVRYRDPDDSIRRRGSVLGLGSSSHDAAAAATAVDDGAMMGGGTTTSEPLSRRQTRDSQAGPSEGAVTARTGRGRSLSGTLSELWRGLGGRGSREDIRGEAEREERGS</sequence>
<feature type="transmembrane region" description="Helical" evidence="6">
    <location>
        <begin position="415"/>
        <end position="434"/>
    </location>
</feature>
<gene>
    <name evidence="7" type="ORF">COCHEDRAFT_1155081</name>
</gene>
<evidence type="ECO:0008006" key="9">
    <source>
        <dbReference type="Google" id="ProtNLM"/>
    </source>
</evidence>
<keyword evidence="3 6" id="KW-1133">Transmembrane helix</keyword>
<feature type="region of interest" description="Disordered" evidence="5">
    <location>
        <begin position="560"/>
        <end position="623"/>
    </location>
</feature>
<dbReference type="PANTHER" id="PTHR12570:SF65">
    <property type="entry name" value="MAGNESIUM TRANSPORTER NIPA9-RELATED"/>
    <property type="match status" value="1"/>
</dbReference>
<feature type="compositionally biased region" description="Polar residues" evidence="5">
    <location>
        <begin position="162"/>
        <end position="174"/>
    </location>
</feature>
<feature type="compositionally biased region" description="Polar residues" evidence="5">
    <location>
        <begin position="610"/>
        <end position="623"/>
    </location>
</feature>
<dbReference type="OrthoDB" id="165382at2759"/>
<dbReference type="OMA" id="KPFIVWM"/>
<name>M2UEE9_COCH5</name>
<dbReference type="PANTHER" id="PTHR12570">
    <property type="match status" value="1"/>
</dbReference>
<feature type="transmembrane region" description="Helical" evidence="6">
    <location>
        <begin position="254"/>
        <end position="274"/>
    </location>
</feature>
<dbReference type="AlphaFoldDB" id="M2UEE9"/>
<dbReference type="InterPro" id="IPR008521">
    <property type="entry name" value="Mg_trans_NIPA"/>
</dbReference>
<evidence type="ECO:0000256" key="5">
    <source>
        <dbReference type="SAM" id="MobiDB-lite"/>
    </source>
</evidence>
<dbReference type="Pfam" id="PF05653">
    <property type="entry name" value="Mg_trans_NIPA"/>
    <property type="match status" value="1"/>
</dbReference>
<feature type="transmembrane region" description="Helical" evidence="6">
    <location>
        <begin position="94"/>
        <end position="114"/>
    </location>
</feature>
<dbReference type="HOGENOM" id="CLU_012349_2_1_1"/>
<dbReference type="SUPFAM" id="SSF103481">
    <property type="entry name" value="Multidrug resistance efflux transporter EmrE"/>
    <property type="match status" value="1"/>
</dbReference>